<proteinExistence type="predicted"/>
<evidence type="ECO:0000313" key="1">
    <source>
        <dbReference type="EMBL" id="MFF3566534.1"/>
    </source>
</evidence>
<sequence length="77" mass="8617">MAEVGICTTGAEHYDLELFQVASHGQKWITAVVRTRYWAITRGQISGFVRTAGLESPSWHMPDKTGFFQPVLTAHKP</sequence>
<reference evidence="1 2" key="1">
    <citation type="submission" date="2024-10" db="EMBL/GenBank/DDBJ databases">
        <title>The Natural Products Discovery Center: Release of the First 8490 Sequenced Strains for Exploring Actinobacteria Biosynthetic Diversity.</title>
        <authorList>
            <person name="Kalkreuter E."/>
            <person name="Kautsar S.A."/>
            <person name="Yang D."/>
            <person name="Bader C.D."/>
            <person name="Teijaro C.N."/>
            <person name="Fluegel L."/>
            <person name="Davis C.M."/>
            <person name="Simpson J.R."/>
            <person name="Lauterbach L."/>
            <person name="Steele A.D."/>
            <person name="Gui C."/>
            <person name="Meng S."/>
            <person name="Li G."/>
            <person name="Viehrig K."/>
            <person name="Ye F."/>
            <person name="Su P."/>
            <person name="Kiefer A.F."/>
            <person name="Nichols A."/>
            <person name="Cepeda A.J."/>
            <person name="Yan W."/>
            <person name="Fan B."/>
            <person name="Jiang Y."/>
            <person name="Adhikari A."/>
            <person name="Zheng C.-J."/>
            <person name="Schuster L."/>
            <person name="Cowan T.M."/>
            <person name="Smanski M.J."/>
            <person name="Chevrette M.G."/>
            <person name="De Carvalho L.P.S."/>
            <person name="Shen B."/>
        </authorList>
    </citation>
    <scope>NUCLEOTIDE SEQUENCE [LARGE SCALE GENOMIC DNA]</scope>
    <source>
        <strain evidence="1 2">NPDC002593</strain>
    </source>
</reference>
<gene>
    <name evidence="1" type="ORF">ACFYXQ_01995</name>
</gene>
<dbReference type="RefSeq" id="WP_040828740.1">
    <property type="nucleotide sequence ID" value="NZ_JBIAQY010000001.1"/>
</dbReference>
<organism evidence="1 2">
    <name type="scientific">Nocardia jiangxiensis</name>
    <dbReference type="NCBI Taxonomy" id="282685"/>
    <lineage>
        <taxon>Bacteria</taxon>
        <taxon>Bacillati</taxon>
        <taxon>Actinomycetota</taxon>
        <taxon>Actinomycetes</taxon>
        <taxon>Mycobacteriales</taxon>
        <taxon>Nocardiaceae</taxon>
        <taxon>Nocardia</taxon>
    </lineage>
</organism>
<dbReference type="EMBL" id="JBIAQY010000001">
    <property type="protein sequence ID" value="MFF3566534.1"/>
    <property type="molecule type" value="Genomic_DNA"/>
</dbReference>
<dbReference type="Proteomes" id="UP001601992">
    <property type="component" value="Unassembled WGS sequence"/>
</dbReference>
<protein>
    <submittedName>
        <fullName evidence="1">Uncharacterized protein</fullName>
    </submittedName>
</protein>
<comment type="caution">
    <text evidence="1">The sequence shown here is derived from an EMBL/GenBank/DDBJ whole genome shotgun (WGS) entry which is preliminary data.</text>
</comment>
<accession>A0ABW6RSK5</accession>
<evidence type="ECO:0000313" key="2">
    <source>
        <dbReference type="Proteomes" id="UP001601992"/>
    </source>
</evidence>
<keyword evidence="2" id="KW-1185">Reference proteome</keyword>
<name>A0ABW6RSK5_9NOCA</name>